<proteinExistence type="predicted"/>
<dbReference type="KEGG" id="kco:BWI95_16465"/>
<name>A0A807LGX1_9ENTR</name>
<keyword evidence="2" id="KW-1185">Reference proteome</keyword>
<sequence>MVKKTAALLLLIGVVWLAWLFLRTPQAIRADDSALYVKNLPFSDRGKVNWWRDNRAALQKQFPLLVRPGKAVVIIMNFDRYDRLPTGTRDGSIDDYNCFTDISAPQNCIYKEMVMLIFIHPGKKTVYSFGETSYEERPDGTLKRVHETFSIR</sequence>
<evidence type="ECO:0000313" key="2">
    <source>
        <dbReference type="Proteomes" id="UP000187148"/>
    </source>
</evidence>
<accession>A0A807LGX1</accession>
<dbReference type="Proteomes" id="UP000187148">
    <property type="component" value="Chromosome"/>
</dbReference>
<organism evidence="1 2">
    <name type="scientific">Kosakonia cowanii JCM 10956 = DSM 18146</name>
    <dbReference type="NCBI Taxonomy" id="1300165"/>
    <lineage>
        <taxon>Bacteria</taxon>
        <taxon>Pseudomonadati</taxon>
        <taxon>Pseudomonadota</taxon>
        <taxon>Gammaproteobacteria</taxon>
        <taxon>Enterobacterales</taxon>
        <taxon>Enterobacteriaceae</taxon>
        <taxon>Kosakonia</taxon>
    </lineage>
</organism>
<dbReference type="RefSeq" id="WP_054803597.1">
    <property type="nucleotide sequence ID" value="NZ_CP019445.1"/>
</dbReference>
<dbReference type="InterPro" id="IPR010351">
    <property type="entry name" value="DUF943"/>
</dbReference>
<gene>
    <name evidence="1" type="ORF">BWI95_16465</name>
</gene>
<dbReference type="AlphaFoldDB" id="A0A807LGX1"/>
<reference evidence="1 2" key="1">
    <citation type="submission" date="2017-01" db="EMBL/GenBank/DDBJ databases">
        <authorList>
            <person name="Cao J.-M."/>
        </authorList>
    </citation>
    <scope>NUCLEOTIDE SEQUENCE [LARGE SCALE GENOMIC DNA]</scope>
    <source>
        <strain evidence="1 2">888-76</strain>
    </source>
</reference>
<protein>
    <recommendedName>
        <fullName evidence="3">DUF943 family protein</fullName>
    </recommendedName>
</protein>
<evidence type="ECO:0008006" key="3">
    <source>
        <dbReference type="Google" id="ProtNLM"/>
    </source>
</evidence>
<dbReference type="EMBL" id="CP019445">
    <property type="protein sequence ID" value="APZ06529.1"/>
    <property type="molecule type" value="Genomic_DNA"/>
</dbReference>
<evidence type="ECO:0000313" key="1">
    <source>
        <dbReference type="EMBL" id="APZ06529.1"/>
    </source>
</evidence>
<dbReference type="Pfam" id="PF06092">
    <property type="entry name" value="DUF943"/>
    <property type="match status" value="1"/>
</dbReference>